<dbReference type="AlphaFoldDB" id="A0A4P9Z1C5"/>
<evidence type="ECO:0000256" key="4">
    <source>
        <dbReference type="ARBA" id="ARBA00022771"/>
    </source>
</evidence>
<feature type="repeat" description="WD" evidence="6">
    <location>
        <begin position="305"/>
        <end position="344"/>
    </location>
</feature>
<evidence type="ECO:0000313" key="11">
    <source>
        <dbReference type="EMBL" id="RKP25541.1"/>
    </source>
</evidence>
<feature type="repeat" description="WD" evidence="6">
    <location>
        <begin position="345"/>
        <end position="385"/>
    </location>
</feature>
<dbReference type="GO" id="GO:0016567">
    <property type="term" value="P:protein ubiquitination"/>
    <property type="evidence" value="ECO:0007669"/>
    <property type="project" value="UniProtKB-UniPathway"/>
</dbReference>
<dbReference type="SMART" id="SM00320">
    <property type="entry name" value="WD40"/>
    <property type="match status" value="7"/>
</dbReference>
<dbReference type="PROSITE" id="PS50294">
    <property type="entry name" value="WD_REPEATS_REGION"/>
    <property type="match status" value="3"/>
</dbReference>
<dbReference type="CDD" id="cd00200">
    <property type="entry name" value="WD40"/>
    <property type="match status" value="1"/>
</dbReference>
<dbReference type="EMBL" id="KZ989710">
    <property type="protein sequence ID" value="RKP25541.1"/>
    <property type="molecule type" value="Genomic_DNA"/>
</dbReference>
<keyword evidence="5" id="KW-0862">Zinc</keyword>
<accession>A0A4P9Z1C5</accession>
<dbReference type="PANTHER" id="PTHR22847">
    <property type="entry name" value="WD40 REPEAT PROTEIN"/>
    <property type="match status" value="1"/>
</dbReference>
<dbReference type="InterPro" id="IPR001680">
    <property type="entry name" value="WD40_rpt"/>
</dbReference>
<evidence type="ECO:0000256" key="1">
    <source>
        <dbReference type="ARBA" id="ARBA00022574"/>
    </source>
</evidence>
<organism evidence="11 12">
    <name type="scientific">Syncephalis pseudoplumigaleata</name>
    <dbReference type="NCBI Taxonomy" id="1712513"/>
    <lineage>
        <taxon>Eukaryota</taxon>
        <taxon>Fungi</taxon>
        <taxon>Fungi incertae sedis</taxon>
        <taxon>Zoopagomycota</taxon>
        <taxon>Zoopagomycotina</taxon>
        <taxon>Zoopagomycetes</taxon>
        <taxon>Zoopagales</taxon>
        <taxon>Piptocephalidaceae</taxon>
        <taxon>Syncephalis</taxon>
    </lineage>
</organism>
<evidence type="ECO:0000256" key="7">
    <source>
        <dbReference type="PROSITE-ProRule" id="PRU00455"/>
    </source>
</evidence>
<dbReference type="SUPFAM" id="SSF49599">
    <property type="entry name" value="TRAF domain-like"/>
    <property type="match status" value="1"/>
</dbReference>
<name>A0A4P9Z1C5_9FUNG</name>
<evidence type="ECO:0000256" key="2">
    <source>
        <dbReference type="ARBA" id="ARBA00022723"/>
    </source>
</evidence>
<dbReference type="PROSITE" id="PS51081">
    <property type="entry name" value="ZF_SIAH"/>
    <property type="match status" value="1"/>
</dbReference>
<dbReference type="InterPro" id="IPR015943">
    <property type="entry name" value="WD40/YVTN_repeat-like_dom_sf"/>
</dbReference>
<dbReference type="Pfam" id="PF00400">
    <property type="entry name" value="WD40"/>
    <property type="match status" value="6"/>
</dbReference>
<evidence type="ECO:0000313" key="12">
    <source>
        <dbReference type="Proteomes" id="UP000278143"/>
    </source>
</evidence>
<dbReference type="InterPro" id="IPR036322">
    <property type="entry name" value="WD40_repeat_dom_sf"/>
</dbReference>
<dbReference type="PROSITE" id="PS00678">
    <property type="entry name" value="WD_REPEATS_1"/>
    <property type="match status" value="3"/>
</dbReference>
<dbReference type="InterPro" id="IPR013083">
    <property type="entry name" value="Znf_RING/FYVE/PHD"/>
</dbReference>
<dbReference type="GO" id="GO:0008270">
    <property type="term" value="F:zinc ion binding"/>
    <property type="evidence" value="ECO:0007669"/>
    <property type="project" value="UniProtKB-KW"/>
</dbReference>
<dbReference type="Proteomes" id="UP000278143">
    <property type="component" value="Unassembled WGS sequence"/>
</dbReference>
<evidence type="ECO:0000259" key="10">
    <source>
        <dbReference type="PROSITE" id="PS51081"/>
    </source>
</evidence>
<reference evidence="12" key="1">
    <citation type="journal article" date="2018" name="Nat. Microbiol.">
        <title>Leveraging single-cell genomics to expand the fungal tree of life.</title>
        <authorList>
            <person name="Ahrendt S.R."/>
            <person name="Quandt C.A."/>
            <person name="Ciobanu D."/>
            <person name="Clum A."/>
            <person name="Salamov A."/>
            <person name="Andreopoulos B."/>
            <person name="Cheng J.F."/>
            <person name="Woyke T."/>
            <person name="Pelin A."/>
            <person name="Henrissat B."/>
            <person name="Reynolds N.K."/>
            <person name="Benny G.L."/>
            <person name="Smith M.E."/>
            <person name="James T.Y."/>
            <person name="Grigoriev I.V."/>
        </authorList>
    </citation>
    <scope>NUCLEOTIDE SEQUENCE [LARGE SCALE GENOMIC DNA]</scope>
    <source>
        <strain evidence="12">Benny S71-1</strain>
    </source>
</reference>
<evidence type="ECO:0000256" key="9">
    <source>
        <dbReference type="SAM" id="MobiDB-lite"/>
    </source>
</evidence>
<dbReference type="Gene3D" id="3.30.40.10">
    <property type="entry name" value="Zinc/RING finger domain, C3HC4 (zinc finger)"/>
    <property type="match status" value="1"/>
</dbReference>
<feature type="region of interest" description="Disordered" evidence="9">
    <location>
        <begin position="137"/>
        <end position="194"/>
    </location>
</feature>
<feature type="repeat" description="WD" evidence="6">
    <location>
        <begin position="483"/>
        <end position="513"/>
    </location>
</feature>
<dbReference type="PRINTS" id="PR00320">
    <property type="entry name" value="GPROTEINBRPT"/>
</dbReference>
<gene>
    <name evidence="11" type="ORF">SYNPS1DRAFT_22516</name>
</gene>
<keyword evidence="2" id="KW-0479">Metal-binding</keyword>
<sequence>MAATTDVQYVSPPSSSFFCPVFVRSEDLHPNLVLANLIGELMVYCAHREHGCAQTMRKDDLAAHMVQCEYTPVVCDHAALGCEYNGIAASMHEHLKHCVYEQLKPLISSMSARIDILEEKLQSESRELEMLRALIHEGGRSAPTSPRPYSPVSSASMRKVGSEEGAASLRTLSSRVASPEPRHSPAHDVPLPGARTAATSQSSWAHGDIICRRTFSHHSSGVTSVCYGEDTLFAAMHDGSIEVLDLKDTNRRTLVHGHRMSVWALTLHAGSNRLFSAGRDGDIKAWDLAAYMAGESTSITSLATASNEHGKIYSLAVMDDRLFSASSDKTVKVWDVHTLEHLATFTGHTNNINGITLLQDNQIVTASSDRTLKIWDTATGQCTRTISTQAEALDCAFGDGLLFASTYDALIHAFSLEDARPLARLDGHNWEVWQLAYAGQGGRGAAGTAVGSGAGLPGKLFSGSFDHTIRRWDTRTWSCDLVLRGHKGYVHAMTLGDGYLISGCADKTVKMWW</sequence>
<feature type="domain" description="SIAH-type" evidence="10">
    <location>
        <begin position="40"/>
        <end position="100"/>
    </location>
</feature>
<dbReference type="OrthoDB" id="538223at2759"/>
<evidence type="ECO:0000256" key="8">
    <source>
        <dbReference type="SAM" id="Coils"/>
    </source>
</evidence>
<dbReference type="PROSITE" id="PS50082">
    <property type="entry name" value="WD_REPEATS_2"/>
    <property type="match status" value="4"/>
</dbReference>
<evidence type="ECO:0000256" key="6">
    <source>
        <dbReference type="PROSITE-ProRule" id="PRU00221"/>
    </source>
</evidence>
<dbReference type="UniPathway" id="UPA00143"/>
<feature type="repeat" description="WD" evidence="6">
    <location>
        <begin position="255"/>
        <end position="288"/>
    </location>
</feature>
<dbReference type="GO" id="GO:1990234">
    <property type="term" value="C:transferase complex"/>
    <property type="evidence" value="ECO:0007669"/>
    <property type="project" value="UniProtKB-ARBA"/>
</dbReference>
<dbReference type="SUPFAM" id="SSF50978">
    <property type="entry name" value="WD40 repeat-like"/>
    <property type="match status" value="1"/>
</dbReference>
<keyword evidence="8" id="KW-0175">Coiled coil</keyword>
<dbReference type="InterPro" id="IPR020472">
    <property type="entry name" value="WD40_PAC1"/>
</dbReference>
<keyword evidence="3" id="KW-0677">Repeat</keyword>
<keyword evidence="4 7" id="KW-0863">Zinc-finger</keyword>
<feature type="coiled-coil region" evidence="8">
    <location>
        <begin position="107"/>
        <end position="134"/>
    </location>
</feature>
<evidence type="ECO:0000256" key="5">
    <source>
        <dbReference type="ARBA" id="ARBA00022833"/>
    </source>
</evidence>
<dbReference type="Gene3D" id="2.130.10.10">
    <property type="entry name" value="YVTN repeat-like/Quinoprotein amine dehydrogenase"/>
    <property type="match status" value="2"/>
</dbReference>
<evidence type="ECO:0000256" key="3">
    <source>
        <dbReference type="ARBA" id="ARBA00022737"/>
    </source>
</evidence>
<dbReference type="InterPro" id="IPR013010">
    <property type="entry name" value="Znf_SIAH"/>
</dbReference>
<dbReference type="PANTHER" id="PTHR22847:SF637">
    <property type="entry name" value="WD REPEAT DOMAIN 5B"/>
    <property type="match status" value="1"/>
</dbReference>
<keyword evidence="1 6" id="KW-0853">WD repeat</keyword>
<keyword evidence="12" id="KW-1185">Reference proteome</keyword>
<proteinExistence type="predicted"/>
<protein>
    <submittedName>
        <fullName evidence="11">WD40-repeat-containing domain protein</fullName>
    </submittedName>
</protein>
<dbReference type="InterPro" id="IPR019775">
    <property type="entry name" value="WD40_repeat_CS"/>
</dbReference>